<dbReference type="Gramene" id="Os12t0197200-01">
    <property type="protein sequence ID" value="Os12t0197200-01"/>
    <property type="gene ID" value="Os12g0197200"/>
</dbReference>
<evidence type="ECO:0000313" key="2">
    <source>
        <dbReference type="Proteomes" id="UP000000763"/>
    </source>
</evidence>
<protein>
    <submittedName>
        <fullName evidence="1">Os12g0197200 protein</fullName>
    </submittedName>
</protein>
<dbReference type="KEGG" id="dosa:Os12g0197200"/>
<reference evidence="1 2" key="1">
    <citation type="journal article" date="2005" name="Nature">
        <title>The map-based sequence of the rice genome.</title>
        <authorList>
            <consortium name="International rice genome sequencing project (IRGSP)"/>
            <person name="Matsumoto T."/>
            <person name="Wu J."/>
            <person name="Kanamori H."/>
            <person name="Katayose Y."/>
            <person name="Fujisawa M."/>
            <person name="Namiki N."/>
            <person name="Mizuno H."/>
            <person name="Yamamoto K."/>
            <person name="Antonio B.A."/>
            <person name="Baba T."/>
            <person name="Sakata K."/>
            <person name="Nagamura Y."/>
            <person name="Aoki H."/>
            <person name="Arikawa K."/>
            <person name="Arita K."/>
            <person name="Bito T."/>
            <person name="Chiden Y."/>
            <person name="Fujitsuka N."/>
            <person name="Fukunaka R."/>
            <person name="Hamada M."/>
            <person name="Harada C."/>
            <person name="Hayashi A."/>
            <person name="Hijishita S."/>
            <person name="Honda M."/>
            <person name="Hosokawa S."/>
            <person name="Ichikawa Y."/>
            <person name="Idonuma A."/>
            <person name="Iijima M."/>
            <person name="Ikeda M."/>
            <person name="Ikeno M."/>
            <person name="Ito K."/>
            <person name="Ito S."/>
            <person name="Ito T."/>
            <person name="Ito Y."/>
            <person name="Ito Y."/>
            <person name="Iwabuchi A."/>
            <person name="Kamiya K."/>
            <person name="Karasawa W."/>
            <person name="Kurita K."/>
            <person name="Katagiri S."/>
            <person name="Kikuta A."/>
            <person name="Kobayashi H."/>
            <person name="Kobayashi N."/>
            <person name="Machita K."/>
            <person name="Maehara T."/>
            <person name="Masukawa M."/>
            <person name="Mizubayashi T."/>
            <person name="Mukai Y."/>
            <person name="Nagasaki H."/>
            <person name="Nagata Y."/>
            <person name="Naito S."/>
            <person name="Nakashima M."/>
            <person name="Nakama Y."/>
            <person name="Nakamichi Y."/>
            <person name="Nakamura M."/>
            <person name="Meguro A."/>
            <person name="Negishi M."/>
            <person name="Ohta I."/>
            <person name="Ohta T."/>
            <person name="Okamoto M."/>
            <person name="Ono N."/>
            <person name="Saji S."/>
            <person name="Sakaguchi M."/>
            <person name="Sakai K."/>
            <person name="Shibata M."/>
            <person name="Shimokawa T."/>
            <person name="Song J."/>
            <person name="Takazaki Y."/>
            <person name="Terasawa K."/>
            <person name="Tsugane M."/>
            <person name="Tsuji K."/>
            <person name="Ueda S."/>
            <person name="Waki K."/>
            <person name="Yamagata H."/>
            <person name="Yamamoto M."/>
            <person name="Yamamoto S."/>
            <person name="Yamane H."/>
            <person name="Yoshiki S."/>
            <person name="Yoshihara R."/>
            <person name="Yukawa K."/>
            <person name="Zhong H."/>
            <person name="Yano M."/>
            <person name="Yuan Q."/>
            <person name="Ouyang S."/>
            <person name="Liu J."/>
            <person name="Jones K.M."/>
            <person name="Gansberger K."/>
            <person name="Moffat K."/>
            <person name="Hill J."/>
            <person name="Bera J."/>
            <person name="Fadrosh D."/>
            <person name="Jin S."/>
            <person name="Johri S."/>
            <person name="Kim M."/>
            <person name="Overton L."/>
            <person name="Reardon M."/>
            <person name="Tsitrin T."/>
            <person name="Vuong H."/>
            <person name="Weaver B."/>
            <person name="Ciecko A."/>
            <person name="Tallon L."/>
            <person name="Jackson J."/>
            <person name="Pai G."/>
            <person name="Aken S.V."/>
            <person name="Utterback T."/>
            <person name="Reidmuller S."/>
            <person name="Feldblyum T."/>
            <person name="Hsiao J."/>
            <person name="Zismann V."/>
            <person name="Iobst S."/>
            <person name="de Vazeille A.R."/>
            <person name="Buell C.R."/>
            <person name="Ying K."/>
            <person name="Li Y."/>
            <person name="Lu T."/>
            <person name="Huang Y."/>
            <person name="Zhao Q."/>
            <person name="Feng Q."/>
            <person name="Zhang L."/>
            <person name="Zhu J."/>
            <person name="Weng Q."/>
            <person name="Mu J."/>
            <person name="Lu Y."/>
            <person name="Fan D."/>
            <person name="Liu Y."/>
            <person name="Guan J."/>
            <person name="Zhang Y."/>
            <person name="Yu S."/>
            <person name="Liu X."/>
            <person name="Zhang Y."/>
            <person name="Hong G."/>
            <person name="Han B."/>
            <person name="Choisne N."/>
            <person name="Demange N."/>
            <person name="Orjeda G."/>
            <person name="Samain S."/>
            <person name="Cattolico L."/>
            <person name="Pelletier E."/>
            <person name="Couloux A."/>
            <person name="Segurens B."/>
            <person name="Wincker P."/>
            <person name="D'Hont A."/>
            <person name="Scarpelli C."/>
            <person name="Weissenbach J."/>
            <person name="Salanoubat M."/>
            <person name="Quetier F."/>
            <person name="Yu Y."/>
            <person name="Kim H.R."/>
            <person name="Rambo T."/>
            <person name="Currie J."/>
            <person name="Collura K."/>
            <person name="Luo M."/>
            <person name="Yang T."/>
            <person name="Ammiraju J.S.S."/>
            <person name="Engler F."/>
            <person name="Soderlund C."/>
            <person name="Wing R.A."/>
            <person name="Palmer L.E."/>
            <person name="de la Bastide M."/>
            <person name="Spiegel L."/>
            <person name="Nascimento L."/>
            <person name="Zutavern T."/>
            <person name="O'Shaughnessy A."/>
            <person name="Dike S."/>
            <person name="Dedhia N."/>
            <person name="Preston R."/>
            <person name="Balija V."/>
            <person name="McCombie W.R."/>
            <person name="Chow T."/>
            <person name="Chen H."/>
            <person name="Chung M."/>
            <person name="Chen C."/>
            <person name="Shaw J."/>
            <person name="Wu H."/>
            <person name="Hsiao K."/>
            <person name="Chao Y."/>
            <person name="Chu M."/>
            <person name="Cheng C."/>
            <person name="Hour A."/>
            <person name="Lee P."/>
            <person name="Lin S."/>
            <person name="Lin Y."/>
            <person name="Liou J."/>
            <person name="Liu S."/>
            <person name="Hsing Y."/>
            <person name="Raghuvanshi S."/>
            <person name="Mohanty A."/>
            <person name="Bharti A.K."/>
            <person name="Gaur A."/>
            <person name="Gupta V."/>
            <person name="Kumar D."/>
            <person name="Ravi V."/>
            <person name="Vij S."/>
            <person name="Kapur A."/>
            <person name="Khurana P."/>
            <person name="Khurana P."/>
            <person name="Khurana J.P."/>
            <person name="Tyagi A.K."/>
            <person name="Gaikwad K."/>
            <person name="Singh A."/>
            <person name="Dalal V."/>
            <person name="Srivastava S."/>
            <person name="Dixit A."/>
            <person name="Pal A.K."/>
            <person name="Ghazi I.A."/>
            <person name="Yadav M."/>
            <person name="Pandit A."/>
            <person name="Bhargava A."/>
            <person name="Sureshbabu K."/>
            <person name="Batra K."/>
            <person name="Sharma T.R."/>
            <person name="Mohapatra T."/>
            <person name="Singh N.K."/>
            <person name="Messing J."/>
            <person name="Nelson A.B."/>
            <person name="Fuks G."/>
            <person name="Kavchok S."/>
            <person name="Keizer G."/>
            <person name="Linton E."/>
            <person name="Llaca V."/>
            <person name="Song R."/>
            <person name="Tanyolac B."/>
            <person name="Young S."/>
            <person name="Ho-Il K."/>
            <person name="Hahn J.H."/>
            <person name="Sangsakoo G."/>
            <person name="Vanavichit A."/>
            <person name="de Mattos Luiz.A.T."/>
            <person name="Zimmer P.D."/>
            <person name="Malone G."/>
            <person name="Dellagostin O."/>
            <person name="de Oliveira A.C."/>
            <person name="Bevan M."/>
            <person name="Bancroft I."/>
            <person name="Minx P."/>
            <person name="Cordum H."/>
            <person name="Wilson R."/>
            <person name="Cheng Z."/>
            <person name="Jin W."/>
            <person name="Jiang J."/>
            <person name="Leong S.A."/>
            <person name="Iwama H."/>
            <person name="Gojobori T."/>
            <person name="Itoh T."/>
            <person name="Niimura Y."/>
            <person name="Fujii Y."/>
            <person name="Habara T."/>
            <person name="Sakai H."/>
            <person name="Sato Y."/>
            <person name="Wilson G."/>
            <person name="Kumar K."/>
            <person name="McCouch S."/>
            <person name="Juretic N."/>
            <person name="Hoen D."/>
            <person name="Wright S."/>
            <person name="Bruskiewich R."/>
            <person name="Bureau T."/>
            <person name="Miyao A."/>
            <person name="Hirochika H."/>
            <person name="Nishikawa T."/>
            <person name="Kadowaki K."/>
            <person name="Sugiura M."/>
            <person name="Burr B."/>
            <person name="Sasaki T."/>
        </authorList>
    </citation>
    <scope>NUCLEOTIDE SEQUENCE [LARGE SCALE GENOMIC DNA]</scope>
    <source>
        <strain evidence="2">cv. Nipponbare</strain>
    </source>
</reference>
<feature type="non-terminal residue" evidence="1">
    <location>
        <position position="1"/>
    </location>
</feature>
<gene>
    <name evidence="1" type="ordered locus">Os12g0197200</name>
</gene>
<dbReference type="PANTHER" id="PTHR33075:SF7">
    <property type="entry name" value="OS02G0303350 PROTEIN"/>
    <property type="match status" value="1"/>
</dbReference>
<sequence>CSWQSSGKLIHWHQRDSILGRVLAKCLYTDPSEVPRRIVMENPVNMGGNGESWTLHTSVLNWEFTDVLPMDEDLPILW</sequence>
<evidence type="ECO:0000313" key="1">
    <source>
        <dbReference type="EMBL" id="BAH95560.1"/>
    </source>
</evidence>
<dbReference type="PANTHER" id="PTHR33075">
    <property type="entry name" value="OS02G0499800 PROTEIN"/>
    <property type="match status" value="1"/>
</dbReference>
<dbReference type="EMBL" id="AP008218">
    <property type="protein sequence ID" value="BAH95560.1"/>
    <property type="molecule type" value="Genomic_DNA"/>
</dbReference>
<organism evidence="1 2">
    <name type="scientific">Oryza sativa subsp. japonica</name>
    <name type="common">Rice</name>
    <dbReference type="NCBI Taxonomy" id="39947"/>
    <lineage>
        <taxon>Eukaryota</taxon>
        <taxon>Viridiplantae</taxon>
        <taxon>Streptophyta</taxon>
        <taxon>Embryophyta</taxon>
        <taxon>Tracheophyta</taxon>
        <taxon>Spermatophyta</taxon>
        <taxon>Magnoliopsida</taxon>
        <taxon>Liliopsida</taxon>
        <taxon>Poales</taxon>
        <taxon>Poaceae</taxon>
        <taxon>BOP clade</taxon>
        <taxon>Oryzoideae</taxon>
        <taxon>Oryzeae</taxon>
        <taxon>Oryzinae</taxon>
        <taxon>Oryza</taxon>
        <taxon>Oryza sativa</taxon>
    </lineage>
</organism>
<reference evidence="2" key="2">
    <citation type="journal article" date="2008" name="Nucleic Acids Res.">
        <title>The rice annotation project database (RAP-DB): 2008 update.</title>
        <authorList>
            <consortium name="The rice annotation project (RAP)"/>
        </authorList>
    </citation>
    <scope>GENOME REANNOTATION</scope>
    <source>
        <strain evidence="2">cv. Nipponbare</strain>
    </source>
</reference>
<accession>A0A0P0Y7U5</accession>
<name>A0A0P0Y7U5_ORYSJ</name>
<dbReference type="Proteomes" id="UP000000763">
    <property type="component" value="Chromosome 12"/>
</dbReference>
<proteinExistence type="predicted"/>
<dbReference type="AlphaFoldDB" id="A0A0P0Y7U5"/>